<dbReference type="CDD" id="cd04647">
    <property type="entry name" value="LbH_MAT_like"/>
    <property type="match status" value="1"/>
</dbReference>
<dbReference type="EMBL" id="JAGGLV010000043">
    <property type="protein sequence ID" value="MBP2116353.1"/>
    <property type="molecule type" value="Genomic_DNA"/>
</dbReference>
<dbReference type="Pfam" id="PF00132">
    <property type="entry name" value="Hexapep"/>
    <property type="match status" value="1"/>
</dbReference>
<dbReference type="PANTHER" id="PTHR23416">
    <property type="entry name" value="SIALIC ACID SYNTHASE-RELATED"/>
    <property type="match status" value="1"/>
</dbReference>
<dbReference type="InterPro" id="IPR051159">
    <property type="entry name" value="Hexapeptide_acetyltransf"/>
</dbReference>
<gene>
    <name evidence="1" type="ORF">J2Z70_006583</name>
</gene>
<proteinExistence type="predicted"/>
<reference evidence="1 2" key="1">
    <citation type="submission" date="2021-03" db="EMBL/GenBank/DDBJ databases">
        <title>Genomic Encyclopedia of Type Strains, Phase IV (KMG-IV): sequencing the most valuable type-strain genomes for metagenomic binning, comparative biology and taxonomic classification.</title>
        <authorList>
            <person name="Goeker M."/>
        </authorList>
    </citation>
    <scope>NUCLEOTIDE SEQUENCE [LARGE SCALE GENOMIC DNA]</scope>
    <source>
        <strain evidence="1 2">DSM 101953</strain>
    </source>
</reference>
<dbReference type="Gene3D" id="2.160.10.10">
    <property type="entry name" value="Hexapeptide repeat proteins"/>
    <property type="match status" value="1"/>
</dbReference>
<comment type="caution">
    <text evidence="1">The sequence shown here is derived from an EMBL/GenBank/DDBJ whole genome shotgun (WGS) entry which is preliminary data.</text>
</comment>
<dbReference type="InterPro" id="IPR001451">
    <property type="entry name" value="Hexapep"/>
</dbReference>
<protein>
    <submittedName>
        <fullName evidence="1">Acetyltransferase-like isoleucine patch superfamily enzyme</fullName>
    </submittedName>
</protein>
<keyword evidence="2" id="KW-1185">Reference proteome</keyword>
<name>A0ABS4P222_9BACL</name>
<sequence>MNGISPEFQQRFSTFGPGSLIMLKTDINCPEKVAIGRNVLIQENSWFTVIHPGQGAPPAIAIGDGCSCSRNLIITAANSVILEENVIVGPDVYIADTDHQYRQIGIPIRDQWITSASQQVRIGAGSELGAHCVIVGNVTIGMGCRVTPNSVVTRDLPDFCIAAGNPARVVNAYDSEAGVWQLPGEGRA</sequence>
<organism evidence="1 2">
    <name type="scientific">Paenibacillus silagei</name>
    <dbReference type="NCBI Taxonomy" id="1670801"/>
    <lineage>
        <taxon>Bacteria</taxon>
        <taxon>Bacillati</taxon>
        <taxon>Bacillota</taxon>
        <taxon>Bacilli</taxon>
        <taxon>Bacillales</taxon>
        <taxon>Paenibacillaceae</taxon>
        <taxon>Paenibacillus</taxon>
    </lineage>
</organism>
<evidence type="ECO:0000313" key="2">
    <source>
        <dbReference type="Proteomes" id="UP000773462"/>
    </source>
</evidence>
<accession>A0ABS4P222</accession>
<dbReference type="InterPro" id="IPR011004">
    <property type="entry name" value="Trimer_LpxA-like_sf"/>
</dbReference>
<dbReference type="Proteomes" id="UP000773462">
    <property type="component" value="Unassembled WGS sequence"/>
</dbReference>
<dbReference type="RefSeq" id="WP_209879869.1">
    <property type="nucleotide sequence ID" value="NZ_JAGGLV010000043.1"/>
</dbReference>
<evidence type="ECO:0000313" key="1">
    <source>
        <dbReference type="EMBL" id="MBP2116353.1"/>
    </source>
</evidence>
<dbReference type="SUPFAM" id="SSF51161">
    <property type="entry name" value="Trimeric LpxA-like enzymes"/>
    <property type="match status" value="1"/>
</dbReference>